<feature type="domain" description="Protein kinase" evidence="1">
    <location>
        <begin position="1"/>
        <end position="79"/>
    </location>
</feature>
<accession>A0A9N9FTJ0</accession>
<evidence type="ECO:0000259" key="1">
    <source>
        <dbReference type="PROSITE" id="PS50011"/>
    </source>
</evidence>
<dbReference type="EMBL" id="CAJVPI010000619">
    <property type="protein sequence ID" value="CAG8556506.1"/>
    <property type="molecule type" value="Genomic_DNA"/>
</dbReference>
<reference evidence="2" key="1">
    <citation type="submission" date="2021-06" db="EMBL/GenBank/DDBJ databases">
        <authorList>
            <person name="Kallberg Y."/>
            <person name="Tangrot J."/>
            <person name="Rosling A."/>
        </authorList>
    </citation>
    <scope>NUCLEOTIDE SEQUENCE</scope>
    <source>
        <strain evidence="2">BR232B</strain>
    </source>
</reference>
<keyword evidence="3" id="KW-1185">Reference proteome</keyword>
<dbReference type="GO" id="GO:0005524">
    <property type="term" value="F:ATP binding"/>
    <property type="evidence" value="ECO:0007669"/>
    <property type="project" value="InterPro"/>
</dbReference>
<dbReference type="Proteomes" id="UP000789739">
    <property type="component" value="Unassembled WGS sequence"/>
</dbReference>
<dbReference type="Gene3D" id="1.10.510.10">
    <property type="entry name" value="Transferase(Phosphotransferase) domain 1"/>
    <property type="match status" value="1"/>
</dbReference>
<dbReference type="SUPFAM" id="SSF56112">
    <property type="entry name" value="Protein kinase-like (PK-like)"/>
    <property type="match status" value="1"/>
</dbReference>
<dbReference type="GO" id="GO:0004672">
    <property type="term" value="F:protein kinase activity"/>
    <property type="evidence" value="ECO:0007669"/>
    <property type="project" value="InterPro"/>
</dbReference>
<dbReference type="InterPro" id="IPR000719">
    <property type="entry name" value="Prot_kinase_dom"/>
</dbReference>
<dbReference type="PROSITE" id="PS50011">
    <property type="entry name" value="PROTEIN_KINASE_DOM"/>
    <property type="match status" value="1"/>
</dbReference>
<name>A0A9N9FTJ0_9GLOM</name>
<gene>
    <name evidence="2" type="ORF">PBRASI_LOCUS5365</name>
</gene>
<dbReference type="OrthoDB" id="10252171at2759"/>
<organism evidence="2 3">
    <name type="scientific">Paraglomus brasilianum</name>
    <dbReference type="NCBI Taxonomy" id="144538"/>
    <lineage>
        <taxon>Eukaryota</taxon>
        <taxon>Fungi</taxon>
        <taxon>Fungi incertae sedis</taxon>
        <taxon>Mucoromycota</taxon>
        <taxon>Glomeromycotina</taxon>
        <taxon>Glomeromycetes</taxon>
        <taxon>Paraglomerales</taxon>
        <taxon>Paraglomeraceae</taxon>
        <taxon>Paraglomus</taxon>
    </lineage>
</organism>
<sequence>MFPFGEMRIYHCDLRLDNVVVDVSNIKLTDFGLAVKEERGLDIQFFLRRCMTITTFRTNYQQHKYVHLDVSFTSFLKQL</sequence>
<evidence type="ECO:0000313" key="2">
    <source>
        <dbReference type="EMBL" id="CAG8556506.1"/>
    </source>
</evidence>
<dbReference type="InterPro" id="IPR011009">
    <property type="entry name" value="Kinase-like_dom_sf"/>
</dbReference>
<proteinExistence type="predicted"/>
<evidence type="ECO:0000313" key="3">
    <source>
        <dbReference type="Proteomes" id="UP000789739"/>
    </source>
</evidence>
<dbReference type="AlphaFoldDB" id="A0A9N9FTJ0"/>
<protein>
    <submittedName>
        <fullName evidence="2">9598_t:CDS:1</fullName>
    </submittedName>
</protein>
<comment type="caution">
    <text evidence="2">The sequence shown here is derived from an EMBL/GenBank/DDBJ whole genome shotgun (WGS) entry which is preliminary data.</text>
</comment>